<name>A0AAV5CY88_ELECO</name>
<sequence length="127" mass="14705">MILVAWSFWKERNNHVFRFETLQRWPWHNESWRKLNSGHRRASRSLEQSSLSVVFSLSFVYRVCLSCVVSIPFNSLLLNETCSARSLKKNTYTIVQASISVETCIRVNHIPSFILGALANDATFYCS</sequence>
<evidence type="ECO:0000313" key="2">
    <source>
        <dbReference type="Proteomes" id="UP001054889"/>
    </source>
</evidence>
<evidence type="ECO:0000313" key="1">
    <source>
        <dbReference type="EMBL" id="GJN03161.1"/>
    </source>
</evidence>
<proteinExistence type="predicted"/>
<protein>
    <submittedName>
        <fullName evidence="1">Uncharacterized protein</fullName>
    </submittedName>
</protein>
<comment type="caution">
    <text evidence="1">The sequence shown here is derived from an EMBL/GenBank/DDBJ whole genome shotgun (WGS) entry which is preliminary data.</text>
</comment>
<reference evidence="1" key="1">
    <citation type="journal article" date="2018" name="DNA Res.">
        <title>Multiple hybrid de novo genome assembly of finger millet, an orphan allotetraploid crop.</title>
        <authorList>
            <person name="Hatakeyama M."/>
            <person name="Aluri S."/>
            <person name="Balachadran M.T."/>
            <person name="Sivarajan S.R."/>
            <person name="Patrignani A."/>
            <person name="Gruter S."/>
            <person name="Poveda L."/>
            <person name="Shimizu-Inatsugi R."/>
            <person name="Baeten J."/>
            <person name="Francoijs K.J."/>
            <person name="Nataraja K.N."/>
            <person name="Reddy Y.A.N."/>
            <person name="Phadnis S."/>
            <person name="Ravikumar R.L."/>
            <person name="Schlapbach R."/>
            <person name="Sreeman S.M."/>
            <person name="Shimizu K.K."/>
        </authorList>
    </citation>
    <scope>NUCLEOTIDE SEQUENCE</scope>
</reference>
<dbReference type="AlphaFoldDB" id="A0AAV5CY88"/>
<dbReference type="Proteomes" id="UP001054889">
    <property type="component" value="Unassembled WGS sequence"/>
</dbReference>
<reference evidence="1" key="2">
    <citation type="submission" date="2021-12" db="EMBL/GenBank/DDBJ databases">
        <title>Resequencing data analysis of finger millet.</title>
        <authorList>
            <person name="Hatakeyama M."/>
            <person name="Aluri S."/>
            <person name="Balachadran M.T."/>
            <person name="Sivarajan S.R."/>
            <person name="Poveda L."/>
            <person name="Shimizu-Inatsugi R."/>
            <person name="Schlapbach R."/>
            <person name="Sreeman S.M."/>
            <person name="Shimizu K.K."/>
        </authorList>
    </citation>
    <scope>NUCLEOTIDE SEQUENCE</scope>
</reference>
<accession>A0AAV5CY88</accession>
<gene>
    <name evidence="1" type="primary">ga20571</name>
    <name evidence="1" type="ORF">PR202_ga20571</name>
</gene>
<dbReference type="EMBL" id="BQKI01000009">
    <property type="protein sequence ID" value="GJN03161.1"/>
    <property type="molecule type" value="Genomic_DNA"/>
</dbReference>
<organism evidence="1 2">
    <name type="scientific">Eleusine coracana subsp. coracana</name>
    <dbReference type="NCBI Taxonomy" id="191504"/>
    <lineage>
        <taxon>Eukaryota</taxon>
        <taxon>Viridiplantae</taxon>
        <taxon>Streptophyta</taxon>
        <taxon>Embryophyta</taxon>
        <taxon>Tracheophyta</taxon>
        <taxon>Spermatophyta</taxon>
        <taxon>Magnoliopsida</taxon>
        <taxon>Liliopsida</taxon>
        <taxon>Poales</taxon>
        <taxon>Poaceae</taxon>
        <taxon>PACMAD clade</taxon>
        <taxon>Chloridoideae</taxon>
        <taxon>Cynodonteae</taxon>
        <taxon>Eleusininae</taxon>
        <taxon>Eleusine</taxon>
    </lineage>
</organism>
<keyword evidence="2" id="KW-1185">Reference proteome</keyword>